<reference evidence="4" key="1">
    <citation type="submission" date="2022-11" db="EMBL/GenBank/DDBJ databases">
        <authorList>
            <person name="Scott C."/>
            <person name="Bruce N."/>
        </authorList>
    </citation>
    <scope>NUCLEOTIDE SEQUENCE</scope>
</reference>
<gene>
    <name evidence="4" type="ORF">PPNO1_LOCUS8387</name>
</gene>
<dbReference type="Pfam" id="PF24173">
    <property type="entry name" value="TPR_TTI1_N"/>
    <property type="match status" value="1"/>
</dbReference>
<dbReference type="SUPFAM" id="SSF48371">
    <property type="entry name" value="ARM repeat"/>
    <property type="match status" value="1"/>
</dbReference>
<feature type="compositionally biased region" description="Basic and acidic residues" evidence="1">
    <location>
        <begin position="823"/>
        <end position="835"/>
    </location>
</feature>
<evidence type="ECO:0000259" key="3">
    <source>
        <dbReference type="Pfam" id="PF24181"/>
    </source>
</evidence>
<protein>
    <recommendedName>
        <fullName evidence="6">ARM repeat-containing protein</fullName>
    </recommendedName>
</protein>
<dbReference type="AlphaFoldDB" id="A0A9P1HB69"/>
<evidence type="ECO:0000259" key="2">
    <source>
        <dbReference type="Pfam" id="PF24173"/>
    </source>
</evidence>
<dbReference type="GO" id="GO:0005737">
    <property type="term" value="C:cytoplasm"/>
    <property type="evidence" value="ECO:0007669"/>
    <property type="project" value="TreeGrafter"/>
</dbReference>
<dbReference type="PANTHER" id="PTHR18460:SF3">
    <property type="entry name" value="TELO2-INTERACTING PROTEIN 1 HOMOLOG"/>
    <property type="match status" value="1"/>
</dbReference>
<dbReference type="InterPro" id="IPR016024">
    <property type="entry name" value="ARM-type_fold"/>
</dbReference>
<feature type="domain" description="TTI1 N-terminal TPR" evidence="2">
    <location>
        <begin position="53"/>
        <end position="345"/>
    </location>
</feature>
<evidence type="ECO:0008006" key="6">
    <source>
        <dbReference type="Google" id="ProtNLM"/>
    </source>
</evidence>
<proteinExistence type="predicted"/>
<dbReference type="OrthoDB" id="49511at2759"/>
<feature type="domain" description="TTI1 C-terminal TPR" evidence="3">
    <location>
        <begin position="805"/>
        <end position="958"/>
    </location>
</feature>
<feature type="compositionally biased region" description="Basic and acidic residues" evidence="1">
    <location>
        <begin position="761"/>
        <end position="777"/>
    </location>
</feature>
<dbReference type="PANTHER" id="PTHR18460">
    <property type="entry name" value="TEL2 INTERACTING PROTEIN 1 TTI1 FAMILY MEMBER"/>
    <property type="match status" value="1"/>
</dbReference>
<dbReference type="InterPro" id="IPR052587">
    <property type="entry name" value="TELO2-interacting_protein_1"/>
</dbReference>
<dbReference type="EMBL" id="CALLCH030000018">
    <property type="protein sequence ID" value="CAI4218813.1"/>
    <property type="molecule type" value="Genomic_DNA"/>
</dbReference>
<keyword evidence="5" id="KW-1185">Reference proteome</keyword>
<feature type="region of interest" description="Disordered" evidence="1">
    <location>
        <begin position="761"/>
        <end position="864"/>
    </location>
</feature>
<comment type="caution">
    <text evidence="4">The sequence shown here is derived from an EMBL/GenBank/DDBJ whole genome shotgun (WGS) entry which is preliminary data.</text>
</comment>
<name>A0A9P1HB69_9PEZI</name>
<dbReference type="Proteomes" id="UP000838763">
    <property type="component" value="Unassembled WGS sequence"/>
</dbReference>
<sequence>METDNLSTSSQDVMKDARAKLFRQRRRSKELATRIDEIFSIVNSHVAANGGSQILNDGLADYIFWPISRIFAQRDKFSLPVVEAALRGISVLIAKGWSAKNLAELFPQLLLLFSTILGSRPDSGKEKSPTAEHPEMAEETIHEALAAIRVAFSTSRDSPGAGAIYKSENSLTQIGNTLASILDQAHSPLSPEIQTDALTTLDNAVMSIRDAHTLAGFYPGIASSLAKLLAHSSQRPRVLVQAIAAFRLILTRVLSNFEVELRVKRFERSGQEDVPTEPYSPEWLKLTQEQTRVALGTVLKLQLSDSEVVRGELEDFCIKVLDECHQSLQNCADILVEAAIMVMSKDRLDSLMETSLKELCMVHEKTILENVRKAAFDRARNFGSVMQMGDETKQRRYLQFLVNATTVLGQMQKSTAKAAIIHGQILKGFREAFDSQSQWVKTAERVVLDDEDLDTVESTTRSLISRGASSQQVFRPIALAHESQRTARDLVGQLIAKLGAPEDKSRYANTLTGYARDATDRHSFSSFWLAFKLVQSALESTGDEFDMFTVFPDDDENSSLGPAGNPQEVLQDIDWRSRAQALEVIEYTARRLKRDFRPELMDVLFPISTLLGDEHPEVRRHALVTLNALAAHCDYADVSELIVKNADYMVDAVALQINSLNLTPAMVNVLVMMTRVTGPKIIPYLEDVIESIFAALDNFHGYPVLVEALFTVLKEVVDQGAKSQTLLIEAGEASRVDHRKKQPPKLTFEQALEDIEATKRKWAERDERDREIDEKIKTGHPTVPWGDLHKQGSRVEELLDEREREMDEARSTTSSHDGDDVENMDKPKKGKDKANDNGNEEEDDDDDDAPSQAGDEDEEKKAKKSTTYTLLNRIANLTQHYLTFPSPHLRKQLLGLLATASPALSSDPNTFLPLINDVWPVTMARLYDSEGFVTIAACETISALCVNAGDFMSSRFKTEWGNGLHKWCLAAKKNAERATMGNRQRQQQHQQRGIGGLISAIDSSDVGTLRMPLGGGKILESSAKARSAADDGGAALAAAAATQLEISGGLGNYALAVKVWEAAVSLLATVVSHVSVPPLVFDEMLDLVADLLLGRPEVKEAFELVNKDAVWLAMYERRGAVACAAQD</sequence>
<organism evidence="4 5">
    <name type="scientific">Parascedosporium putredinis</name>
    <dbReference type="NCBI Taxonomy" id="1442378"/>
    <lineage>
        <taxon>Eukaryota</taxon>
        <taxon>Fungi</taxon>
        <taxon>Dikarya</taxon>
        <taxon>Ascomycota</taxon>
        <taxon>Pezizomycotina</taxon>
        <taxon>Sordariomycetes</taxon>
        <taxon>Hypocreomycetidae</taxon>
        <taxon>Microascales</taxon>
        <taxon>Microascaceae</taxon>
        <taxon>Parascedosporium</taxon>
    </lineage>
</organism>
<dbReference type="Pfam" id="PF24181">
    <property type="entry name" value="TPR_TTI1_C"/>
    <property type="match status" value="1"/>
</dbReference>
<evidence type="ECO:0000313" key="4">
    <source>
        <dbReference type="EMBL" id="CAI4218813.1"/>
    </source>
</evidence>
<dbReference type="InterPro" id="IPR057566">
    <property type="entry name" value="TPR_TTI1_N"/>
</dbReference>
<dbReference type="Pfam" id="PF21547">
    <property type="entry name" value="TTI1"/>
    <property type="match status" value="1"/>
</dbReference>
<dbReference type="InterPro" id="IPR049362">
    <property type="entry name" value="TTI1_rpt"/>
</dbReference>
<feature type="compositionally biased region" description="Acidic residues" evidence="1">
    <location>
        <begin position="838"/>
        <end position="858"/>
    </location>
</feature>
<dbReference type="InterPro" id="IPR057567">
    <property type="entry name" value="TPR_TTI1_C"/>
</dbReference>
<dbReference type="InterPro" id="IPR011989">
    <property type="entry name" value="ARM-like"/>
</dbReference>
<accession>A0A9P1HB69</accession>
<evidence type="ECO:0000313" key="5">
    <source>
        <dbReference type="Proteomes" id="UP000838763"/>
    </source>
</evidence>
<dbReference type="Gene3D" id="1.25.10.10">
    <property type="entry name" value="Leucine-rich Repeat Variant"/>
    <property type="match status" value="2"/>
</dbReference>
<feature type="compositionally biased region" description="Basic and acidic residues" evidence="1">
    <location>
        <begin position="787"/>
        <end position="810"/>
    </location>
</feature>
<evidence type="ECO:0000256" key="1">
    <source>
        <dbReference type="SAM" id="MobiDB-lite"/>
    </source>
</evidence>